<sequence length="299" mass="30855">MSLLSGVVVPLVTPMSAPGVPSAEAAEKLLTAMASVGVRRLMLLGSNGEGPLIPAEVSADFTAGVVKRWRDLVPDGTILVNVTAPGTAEAERRTDDAAAAGADAIVSSPPTFFKHRADEVVAHFEALSRHGLPVIAYNTPRSTLLTQETASAAQPYLAGIKDSSGDPEMLQYLQSLGIEVSQGDEQGLADAVRAGAQGITPGIANLAPGLALQMVAPGADLDHLQELSTALTKIHTVRPGVPTVKALLNTRGLCPPHCAPPLAPCTADEVRHLTDLIAPLEEHLIPRATSSSATACSMA</sequence>
<accession>A0A4U3M3Z2</accession>
<feature type="active site" description="Proton donor/acceptor" evidence="4">
    <location>
        <position position="137"/>
    </location>
</feature>
<reference evidence="5 6" key="1">
    <citation type="submission" date="2019-04" db="EMBL/GenBank/DDBJ databases">
        <title>Kribbella sp. NEAU-THZ 27 nov., a novel actinomycete isolated from soil.</title>
        <authorList>
            <person name="Duan L."/>
        </authorList>
    </citation>
    <scope>NUCLEOTIDE SEQUENCE [LARGE SCALE GENOMIC DNA]</scope>
    <source>
        <strain evidence="6">NEAU-THZ27</strain>
    </source>
</reference>
<dbReference type="PIRSF" id="PIRSF001365">
    <property type="entry name" value="DHDPS"/>
    <property type="match status" value="1"/>
</dbReference>
<feature type="active site" description="Schiff-base intermediate with substrate" evidence="4">
    <location>
        <position position="161"/>
    </location>
</feature>
<evidence type="ECO:0000256" key="4">
    <source>
        <dbReference type="PIRSR" id="PIRSR001365-1"/>
    </source>
</evidence>
<dbReference type="PANTHER" id="PTHR12128">
    <property type="entry name" value="DIHYDRODIPICOLINATE SYNTHASE"/>
    <property type="match status" value="1"/>
</dbReference>
<dbReference type="RefSeq" id="WP_137253538.1">
    <property type="nucleotide sequence ID" value="NZ_JBHSPQ010000001.1"/>
</dbReference>
<dbReference type="SUPFAM" id="SSF51569">
    <property type="entry name" value="Aldolase"/>
    <property type="match status" value="1"/>
</dbReference>
<dbReference type="GO" id="GO:0008840">
    <property type="term" value="F:4-hydroxy-tetrahydrodipicolinate synthase activity"/>
    <property type="evidence" value="ECO:0007669"/>
    <property type="project" value="TreeGrafter"/>
</dbReference>
<dbReference type="CDD" id="cd00408">
    <property type="entry name" value="DHDPS-like"/>
    <property type="match status" value="1"/>
</dbReference>
<dbReference type="AlphaFoldDB" id="A0A4U3M3Z2"/>
<organism evidence="5 6">
    <name type="scientific">Kribbella jiaozuonensis</name>
    <dbReference type="NCBI Taxonomy" id="2575441"/>
    <lineage>
        <taxon>Bacteria</taxon>
        <taxon>Bacillati</taxon>
        <taxon>Actinomycetota</taxon>
        <taxon>Actinomycetes</taxon>
        <taxon>Propionibacteriales</taxon>
        <taxon>Kribbellaceae</taxon>
        <taxon>Kribbella</taxon>
    </lineage>
</organism>
<keyword evidence="2 3" id="KW-0456">Lyase</keyword>
<evidence type="ECO:0000313" key="6">
    <source>
        <dbReference type="Proteomes" id="UP000305836"/>
    </source>
</evidence>
<evidence type="ECO:0000256" key="2">
    <source>
        <dbReference type="ARBA" id="ARBA00023239"/>
    </source>
</evidence>
<comment type="similarity">
    <text evidence="1 3">Belongs to the DapA family.</text>
</comment>
<dbReference type="OrthoDB" id="4160798at2"/>
<name>A0A4U3M3Z2_9ACTN</name>
<dbReference type="Gene3D" id="3.20.20.70">
    <property type="entry name" value="Aldolase class I"/>
    <property type="match status" value="1"/>
</dbReference>
<dbReference type="PANTHER" id="PTHR12128:SF66">
    <property type="entry name" value="4-HYDROXY-2-OXOGLUTARATE ALDOLASE, MITOCHONDRIAL"/>
    <property type="match status" value="1"/>
</dbReference>
<gene>
    <name evidence="5" type="ORF">FDA38_08865</name>
</gene>
<dbReference type="InterPro" id="IPR013785">
    <property type="entry name" value="Aldolase_TIM"/>
</dbReference>
<dbReference type="SMART" id="SM01130">
    <property type="entry name" value="DHDPS"/>
    <property type="match status" value="1"/>
</dbReference>
<dbReference type="EMBL" id="SZPZ01000001">
    <property type="protein sequence ID" value="TKK82849.1"/>
    <property type="molecule type" value="Genomic_DNA"/>
</dbReference>
<proteinExistence type="inferred from homology"/>
<dbReference type="InterPro" id="IPR002220">
    <property type="entry name" value="DapA-like"/>
</dbReference>
<dbReference type="Proteomes" id="UP000305836">
    <property type="component" value="Unassembled WGS sequence"/>
</dbReference>
<dbReference type="Pfam" id="PF00701">
    <property type="entry name" value="DHDPS"/>
    <property type="match status" value="1"/>
</dbReference>
<comment type="caution">
    <text evidence="5">The sequence shown here is derived from an EMBL/GenBank/DDBJ whole genome shotgun (WGS) entry which is preliminary data.</text>
</comment>
<evidence type="ECO:0000256" key="1">
    <source>
        <dbReference type="ARBA" id="ARBA00007592"/>
    </source>
</evidence>
<evidence type="ECO:0000256" key="3">
    <source>
        <dbReference type="PIRNR" id="PIRNR001365"/>
    </source>
</evidence>
<keyword evidence="6" id="KW-1185">Reference proteome</keyword>
<protein>
    <submittedName>
        <fullName evidence="5">Dihydrodipicolinate synthase family protein</fullName>
    </submittedName>
</protein>
<evidence type="ECO:0000313" key="5">
    <source>
        <dbReference type="EMBL" id="TKK82849.1"/>
    </source>
</evidence>